<dbReference type="GO" id="GO:0005737">
    <property type="term" value="C:cytoplasm"/>
    <property type="evidence" value="ECO:0007669"/>
    <property type="project" value="TreeGrafter"/>
</dbReference>
<gene>
    <name evidence="8" type="ORF">A6F49_11705</name>
</gene>
<organism evidence="8 9">
    <name type="scientific">Enteractinococcus helveticum</name>
    <dbReference type="NCBI Taxonomy" id="1837282"/>
    <lineage>
        <taxon>Bacteria</taxon>
        <taxon>Bacillati</taxon>
        <taxon>Actinomycetota</taxon>
        <taxon>Actinomycetes</taxon>
        <taxon>Micrococcales</taxon>
        <taxon>Micrococcaceae</taxon>
    </lineage>
</organism>
<evidence type="ECO:0000256" key="6">
    <source>
        <dbReference type="RuleBase" id="RU362079"/>
    </source>
</evidence>
<dbReference type="InterPro" id="IPR043133">
    <property type="entry name" value="GTP-CH-I_C/QueF"/>
</dbReference>
<evidence type="ECO:0000259" key="7">
    <source>
        <dbReference type="SMART" id="SM00905"/>
    </source>
</evidence>
<keyword evidence="4 6" id="KW-0289">Folate biosynthesis</keyword>
<dbReference type="GO" id="GO:0046656">
    <property type="term" value="P:folic acid biosynthetic process"/>
    <property type="evidence" value="ECO:0007669"/>
    <property type="project" value="UniProtKB-UniRule"/>
</dbReference>
<dbReference type="SUPFAM" id="SSF55620">
    <property type="entry name" value="Tetrahydrobiopterin biosynthesis enzymes-like"/>
    <property type="match status" value="1"/>
</dbReference>
<dbReference type="InterPro" id="IPR006157">
    <property type="entry name" value="FolB_dom"/>
</dbReference>
<reference evidence="8 9" key="1">
    <citation type="submission" date="2016-04" db="EMBL/GenBank/DDBJ databases">
        <title>First whole genome shotgun sequence of the bacterium Enteractinococcus sp. strain UASWS1574.</title>
        <authorList>
            <person name="Crovadore J."/>
            <person name="Chablais R."/>
            <person name="Lefort F."/>
        </authorList>
    </citation>
    <scope>NUCLEOTIDE SEQUENCE [LARGE SCALE GENOMIC DNA]</scope>
    <source>
        <strain evidence="8 9">UASWS1574</strain>
    </source>
</reference>
<dbReference type="UniPathway" id="UPA00077">
    <property type="reaction ID" value="UER00154"/>
</dbReference>
<evidence type="ECO:0000313" key="8">
    <source>
        <dbReference type="EMBL" id="OAV60607.1"/>
    </source>
</evidence>
<dbReference type="SMART" id="SM00905">
    <property type="entry name" value="FolB"/>
    <property type="match status" value="1"/>
</dbReference>
<evidence type="ECO:0000256" key="4">
    <source>
        <dbReference type="ARBA" id="ARBA00022909"/>
    </source>
</evidence>
<dbReference type="CDD" id="cd00534">
    <property type="entry name" value="DHNA_DHNTPE"/>
    <property type="match status" value="1"/>
</dbReference>
<dbReference type="NCBIfam" id="TIGR00526">
    <property type="entry name" value="folB_dom"/>
    <property type="match status" value="1"/>
</dbReference>
<dbReference type="GO" id="GO:0046654">
    <property type="term" value="P:tetrahydrofolate biosynthetic process"/>
    <property type="evidence" value="ECO:0007669"/>
    <property type="project" value="UniProtKB-UniRule"/>
</dbReference>
<sequence length="121" mass="12765">MATISLTGLRARGYHGVLTSERVSGQVFLVDLNLDVDIAQAAETDDVAATVNYAEVAAVVEALMTGTPVNLIETLAVRIADAVLADFARVRAVTVTVNKPQAPIPSDFQNVAVTVTQQRDA</sequence>
<name>A0A1B7LZ36_9MICC</name>
<dbReference type="GO" id="GO:0004150">
    <property type="term" value="F:dihydroneopterin aldolase activity"/>
    <property type="evidence" value="ECO:0007669"/>
    <property type="project" value="UniProtKB-UniRule"/>
</dbReference>
<comment type="pathway">
    <text evidence="2 6">Cofactor biosynthesis; tetrahydrofolate biosynthesis; 2-amino-4-hydroxy-6-hydroxymethyl-7,8-dihydropteridine diphosphate from 7,8-dihydroneopterin triphosphate: step 3/4.</text>
</comment>
<keyword evidence="9" id="KW-1185">Reference proteome</keyword>
<comment type="function">
    <text evidence="6">Catalyzes the conversion of 7,8-dihydroneopterin to 6-hydroxymethyl-7,8-dihydropterin.</text>
</comment>
<proteinExistence type="inferred from homology"/>
<evidence type="ECO:0000256" key="3">
    <source>
        <dbReference type="ARBA" id="ARBA00005708"/>
    </source>
</evidence>
<protein>
    <recommendedName>
        <fullName evidence="6">7,8-dihydroneopterin aldolase</fullName>
        <ecNumber evidence="6">4.1.2.25</ecNumber>
    </recommendedName>
</protein>
<accession>A0A1B7LZ36</accession>
<dbReference type="Gene3D" id="3.30.1130.10">
    <property type="match status" value="1"/>
</dbReference>
<dbReference type="NCBIfam" id="TIGR00525">
    <property type="entry name" value="folB"/>
    <property type="match status" value="1"/>
</dbReference>
<comment type="caution">
    <text evidence="8">The sequence shown here is derived from an EMBL/GenBank/DDBJ whole genome shotgun (WGS) entry which is preliminary data.</text>
</comment>
<evidence type="ECO:0000256" key="2">
    <source>
        <dbReference type="ARBA" id="ARBA00005013"/>
    </source>
</evidence>
<dbReference type="InterPro" id="IPR006156">
    <property type="entry name" value="Dihydroneopterin_aldolase"/>
</dbReference>
<dbReference type="AlphaFoldDB" id="A0A1B7LZ36"/>
<evidence type="ECO:0000256" key="5">
    <source>
        <dbReference type="ARBA" id="ARBA00023239"/>
    </source>
</evidence>
<dbReference type="Pfam" id="PF02152">
    <property type="entry name" value="FolB"/>
    <property type="match status" value="1"/>
</dbReference>
<keyword evidence="5 6" id="KW-0456">Lyase</keyword>
<evidence type="ECO:0000256" key="1">
    <source>
        <dbReference type="ARBA" id="ARBA00001353"/>
    </source>
</evidence>
<comment type="similarity">
    <text evidence="3 6">Belongs to the DHNA family.</text>
</comment>
<dbReference type="FunFam" id="3.30.1130.10:FF:000003">
    <property type="entry name" value="7,8-dihydroneopterin aldolase"/>
    <property type="match status" value="1"/>
</dbReference>
<dbReference type="PANTHER" id="PTHR42844:SF1">
    <property type="entry name" value="DIHYDRONEOPTERIN ALDOLASE 1-RELATED"/>
    <property type="match status" value="1"/>
</dbReference>
<evidence type="ECO:0000313" key="9">
    <source>
        <dbReference type="Proteomes" id="UP000078292"/>
    </source>
</evidence>
<dbReference type="STRING" id="1837282.A6F49_11705"/>
<dbReference type="EMBL" id="LXEY01000019">
    <property type="protein sequence ID" value="OAV60607.1"/>
    <property type="molecule type" value="Genomic_DNA"/>
</dbReference>
<dbReference type="EC" id="4.1.2.25" evidence="6"/>
<feature type="domain" description="Dihydroneopterin aldolase/epimerase" evidence="7">
    <location>
        <begin position="4"/>
        <end position="117"/>
    </location>
</feature>
<dbReference type="RefSeq" id="WP_043058144.1">
    <property type="nucleotide sequence ID" value="NZ_LXEY01000019.1"/>
</dbReference>
<dbReference type="Proteomes" id="UP000078292">
    <property type="component" value="Unassembled WGS sequence"/>
</dbReference>
<dbReference type="PANTHER" id="PTHR42844">
    <property type="entry name" value="DIHYDRONEOPTERIN ALDOLASE 1-RELATED"/>
    <property type="match status" value="1"/>
</dbReference>
<comment type="catalytic activity">
    <reaction evidence="1 6">
        <text>7,8-dihydroneopterin = 6-hydroxymethyl-7,8-dihydropterin + glycolaldehyde</text>
        <dbReference type="Rhea" id="RHEA:10540"/>
        <dbReference type="ChEBI" id="CHEBI:17001"/>
        <dbReference type="ChEBI" id="CHEBI:17071"/>
        <dbReference type="ChEBI" id="CHEBI:44841"/>
        <dbReference type="EC" id="4.1.2.25"/>
    </reaction>
</comment>